<organism evidence="1 2">
    <name type="scientific">Eretmocerus hayati</name>
    <dbReference type="NCBI Taxonomy" id="131215"/>
    <lineage>
        <taxon>Eukaryota</taxon>
        <taxon>Metazoa</taxon>
        <taxon>Ecdysozoa</taxon>
        <taxon>Arthropoda</taxon>
        <taxon>Hexapoda</taxon>
        <taxon>Insecta</taxon>
        <taxon>Pterygota</taxon>
        <taxon>Neoptera</taxon>
        <taxon>Endopterygota</taxon>
        <taxon>Hymenoptera</taxon>
        <taxon>Apocrita</taxon>
        <taxon>Proctotrupomorpha</taxon>
        <taxon>Chalcidoidea</taxon>
        <taxon>Aphelinidae</taxon>
        <taxon>Aphelininae</taxon>
        <taxon>Eretmocerus</taxon>
    </lineage>
</organism>
<keyword evidence="2" id="KW-1185">Reference proteome</keyword>
<evidence type="ECO:0000313" key="1">
    <source>
        <dbReference type="EMBL" id="KAJ8686546.1"/>
    </source>
</evidence>
<dbReference type="EMBL" id="CM056741">
    <property type="protein sequence ID" value="KAJ8686546.1"/>
    <property type="molecule type" value="Genomic_DNA"/>
</dbReference>
<protein>
    <submittedName>
        <fullName evidence="1">Uncharacterized protein</fullName>
    </submittedName>
</protein>
<sequence length="634" mass="70818">MWPCLSVKYALLLFLLVNLCYSDFDENSLRQNLMELAQGTLKFDDNSTLSYDKELADITPLNSSTYDFIVIGAGSAGSVIAARLSEIENVTVLLIEAGSKEYPLMDALGIAPLLRSRDDVNWNHFTEPSNSYCLGLKDRNCLWHSGKVMGGSSVINGAIATRGNRKDYDEWANITDDQSWSYDKMLKYLKKLENFQVESSNVDKDYHSHDGPMYISDVGHPTKLGDAFLEAGRELGYSVLDINGAKQTGFSRSQFTAKNGERWSTNRAYLHPAKSRSNLFLTRNSHVNKVLVDKESKIAYGVQFTKFGEDFEVRARKEVVLSAGAIKSPKILMLSGIGPKSHLENFNIDVVKDAPVGYNLMDHLAYGGLAFRTNMSEVDAPMNSSIGLNLAIRDYLLNKTGPLATEGLEALSFINIDDEDPDSPDPNIELLFFNPSVTLTPDLGSSIGKFRDETHKVNAEESKQTLSWRVWPIILTPKSRGRVSLRSGDPKDQPKLEPNYMNEPDDVRILIKGIRMTLKLSQTKAFQQYNSSLVDDGSVRDCKHFKVDSDEYWECALRVSTQTIWHYSGTCKMGQQNDPNSVVNSKAQVIGVQGLRVVDASIIPKLGRYHPNIPIIAIAEKISDIIKSDWQLNK</sequence>
<dbReference type="Proteomes" id="UP001239111">
    <property type="component" value="Chromosome 1"/>
</dbReference>
<name>A0ACC2PUU7_9HYME</name>
<reference evidence="1" key="1">
    <citation type="submission" date="2023-04" db="EMBL/GenBank/DDBJ databases">
        <title>A chromosome-level genome assembly of the parasitoid wasp Eretmocerus hayati.</title>
        <authorList>
            <person name="Zhong Y."/>
            <person name="Liu S."/>
            <person name="Liu Y."/>
        </authorList>
    </citation>
    <scope>NUCLEOTIDE SEQUENCE</scope>
    <source>
        <strain evidence="1">ZJU_SS_LIU_2023</strain>
    </source>
</reference>
<accession>A0ACC2PUU7</accession>
<gene>
    <name evidence="1" type="ORF">QAD02_022340</name>
</gene>
<comment type="caution">
    <text evidence="1">The sequence shown here is derived from an EMBL/GenBank/DDBJ whole genome shotgun (WGS) entry which is preliminary data.</text>
</comment>
<proteinExistence type="predicted"/>
<evidence type="ECO:0000313" key="2">
    <source>
        <dbReference type="Proteomes" id="UP001239111"/>
    </source>
</evidence>